<feature type="region of interest" description="Disordered" evidence="4">
    <location>
        <begin position="13"/>
        <end position="50"/>
    </location>
</feature>
<dbReference type="Proteomes" id="UP000730481">
    <property type="component" value="Unassembled WGS sequence"/>
</dbReference>
<dbReference type="OrthoDB" id="185373at2759"/>
<feature type="repeat" description="PPR" evidence="2">
    <location>
        <begin position="625"/>
        <end position="659"/>
    </location>
</feature>
<comment type="caution">
    <text evidence="5">The sequence shown here is derived from an EMBL/GenBank/DDBJ whole genome shotgun (WGS) entry which is preliminary data.</text>
</comment>
<feature type="compositionally biased region" description="Basic residues" evidence="4">
    <location>
        <begin position="13"/>
        <end position="28"/>
    </location>
</feature>
<dbReference type="Pfam" id="PF12854">
    <property type="entry name" value="PPR_1"/>
    <property type="match status" value="1"/>
</dbReference>
<feature type="coiled-coil region" evidence="3">
    <location>
        <begin position="670"/>
        <end position="697"/>
    </location>
</feature>
<sequence>MFALHPHLEIVSKTKKARRSRKYPKNVRKAAEEQRKIKDKKTKKKKKKQENYNQWGYLRHQYSGDELIAVRQQFNIWKRRIDLVANPVKPESWPWLNDGKFLFELDRISDMKKTWHELDVESRKNIWPTAMLSTLHLCPEKAVQVLEATFDPLPPGYAILDVAHFCILNLKLKDLRTMRDLYAKADEVLELFAKLIEDLPSGHVPFRQSTLGYLAKKLPVEQTAEAFQILQRSGIKLHRNTLLHFARKLAGSNAYKGLAFGILRGIADEGHDLNSPGFASVTTTLLLSRQAKKMWTEPDESFSPQQALEYFLERGFSPNLINFTSLVKSLCLHGDIAEAIRLPLLLAENGVELDNRCYTTVFRGAKTSLKASNIQLALDVARVAKVPYVDVLNNALHSIFYFAGMESRDRHYPAPWTQPMFGPMLRIYAKKFDLEPLQWLLPDTLPLILSQEDLDGTEKFRSGPIREWEFRNTIIPVINAFFERNDAPRQTPNAQTLAIMLRAYIQTIYRPYDIMAFYSFFKSRLEEHGTEKNWAQEMVKDQGSVVHDTLIRVMVQRKALLRPALQVFGDMLRDTLTSHFDKIQAHPTPSVFTFSVLVNGLFVRGEKMMGEQVLQVMREHNLEHNDVTWNTLAKGYASMQNLLQTVGTLQDLEADGYKPDAYTFKAFSRLKDQTRALEAMEKIIEENKKRLEQDHSQYCITQ</sequence>
<keyword evidence="6" id="KW-1185">Reference proteome</keyword>
<accession>A0A9P5DQS7</accession>
<evidence type="ECO:0000256" key="2">
    <source>
        <dbReference type="PROSITE-ProRule" id="PRU00708"/>
    </source>
</evidence>
<protein>
    <recommendedName>
        <fullName evidence="7">Pentatricopeptide repeat protein</fullName>
    </recommendedName>
</protein>
<evidence type="ECO:0000313" key="6">
    <source>
        <dbReference type="Proteomes" id="UP000730481"/>
    </source>
</evidence>
<evidence type="ECO:0000313" key="5">
    <source>
        <dbReference type="EMBL" id="KAF4334332.1"/>
    </source>
</evidence>
<gene>
    <name evidence="5" type="ORF">FBEOM_11826</name>
</gene>
<dbReference type="InterPro" id="IPR002885">
    <property type="entry name" value="PPR_rpt"/>
</dbReference>
<evidence type="ECO:0008006" key="7">
    <source>
        <dbReference type="Google" id="ProtNLM"/>
    </source>
</evidence>
<dbReference type="EMBL" id="PVQB02000695">
    <property type="protein sequence ID" value="KAF4334332.1"/>
    <property type="molecule type" value="Genomic_DNA"/>
</dbReference>
<evidence type="ECO:0000256" key="4">
    <source>
        <dbReference type="SAM" id="MobiDB-lite"/>
    </source>
</evidence>
<evidence type="ECO:0000256" key="1">
    <source>
        <dbReference type="ARBA" id="ARBA00022737"/>
    </source>
</evidence>
<dbReference type="AlphaFoldDB" id="A0A9P5DQS7"/>
<evidence type="ECO:0000256" key="3">
    <source>
        <dbReference type="SAM" id="Coils"/>
    </source>
</evidence>
<reference evidence="5" key="1">
    <citation type="journal article" date="2017" name="Mycologia">
        <title>Fusarium algeriense, sp. nov., a novel toxigenic crown rot pathogen of durum wheat from Algeria is nested in the Fusarium burgessii species complex.</title>
        <authorList>
            <person name="Laraba I."/>
            <person name="Keddad A."/>
            <person name="Boureghda H."/>
            <person name="Abdallah N."/>
            <person name="Vaughan M.M."/>
            <person name="Proctor R.H."/>
            <person name="Busman M."/>
            <person name="O'Donnell K."/>
        </authorList>
    </citation>
    <scope>NUCLEOTIDE SEQUENCE</scope>
    <source>
        <strain evidence="5">NRRL 25174</strain>
    </source>
</reference>
<keyword evidence="1" id="KW-0677">Repeat</keyword>
<proteinExistence type="predicted"/>
<reference evidence="5" key="2">
    <citation type="submission" date="2020-02" db="EMBL/GenBank/DDBJ databases">
        <title>Identification and distribution of gene clusters putatively required for synthesis of sphingolipid metabolism inhibitors in phylogenetically diverse species of the filamentous fungus Fusarium.</title>
        <authorList>
            <person name="Kim H.-S."/>
            <person name="Busman M."/>
            <person name="Brown D.W."/>
            <person name="Divon H."/>
            <person name="Uhlig S."/>
            <person name="Proctor R.H."/>
        </authorList>
    </citation>
    <scope>NUCLEOTIDE SEQUENCE</scope>
    <source>
        <strain evidence="5">NRRL 25174</strain>
    </source>
</reference>
<feature type="compositionally biased region" description="Basic residues" evidence="4">
    <location>
        <begin position="37"/>
        <end position="48"/>
    </location>
</feature>
<keyword evidence="3" id="KW-0175">Coiled coil</keyword>
<dbReference type="InterPro" id="IPR011990">
    <property type="entry name" value="TPR-like_helical_dom_sf"/>
</dbReference>
<dbReference type="Gene3D" id="1.25.40.10">
    <property type="entry name" value="Tetratricopeptide repeat domain"/>
    <property type="match status" value="2"/>
</dbReference>
<dbReference type="PROSITE" id="PS51375">
    <property type="entry name" value="PPR"/>
    <property type="match status" value="1"/>
</dbReference>
<organism evidence="5 6">
    <name type="scientific">Fusarium beomiforme</name>
    <dbReference type="NCBI Taxonomy" id="44412"/>
    <lineage>
        <taxon>Eukaryota</taxon>
        <taxon>Fungi</taxon>
        <taxon>Dikarya</taxon>
        <taxon>Ascomycota</taxon>
        <taxon>Pezizomycotina</taxon>
        <taxon>Sordariomycetes</taxon>
        <taxon>Hypocreomycetidae</taxon>
        <taxon>Hypocreales</taxon>
        <taxon>Nectriaceae</taxon>
        <taxon>Fusarium</taxon>
        <taxon>Fusarium burgessii species complex</taxon>
    </lineage>
</organism>
<name>A0A9P5DQS7_9HYPO</name>
<dbReference type="PANTHER" id="PTHR47941">
    <property type="entry name" value="PENTATRICOPEPTIDE REPEAT-CONTAINING PROTEIN 3, MITOCHONDRIAL"/>
    <property type="match status" value="1"/>
</dbReference>